<reference evidence="1" key="2">
    <citation type="submission" date="2021-04" db="EMBL/GenBank/DDBJ databases">
        <authorList>
            <person name="Gilroy R."/>
        </authorList>
    </citation>
    <scope>NUCLEOTIDE SEQUENCE</scope>
    <source>
        <strain evidence="1">CHK171-505</strain>
    </source>
</reference>
<dbReference type="Proteomes" id="UP000886856">
    <property type="component" value="Unassembled WGS sequence"/>
</dbReference>
<gene>
    <name evidence="1" type="ORF">H9948_08825</name>
</gene>
<proteinExistence type="predicted"/>
<name>A0A9D2I2L0_9LACT</name>
<protein>
    <submittedName>
        <fullName evidence="1">Uncharacterized protein</fullName>
    </submittedName>
</protein>
<evidence type="ECO:0000313" key="2">
    <source>
        <dbReference type="Proteomes" id="UP000886856"/>
    </source>
</evidence>
<sequence length="105" mass="12370">MLKEIVLTNDKQRKEFLDDFTNEEIGWSLIKYDSELRFYYWQAKFIDGSRIVVLYSRDGVGVPIKTLVKKGELYFPRPATQTLMLEHLREVANKYEGKSCRLTMG</sequence>
<accession>A0A9D2I2L0</accession>
<reference evidence="1" key="1">
    <citation type="journal article" date="2021" name="PeerJ">
        <title>Extensive microbial diversity within the chicken gut microbiome revealed by metagenomics and culture.</title>
        <authorList>
            <person name="Gilroy R."/>
            <person name="Ravi A."/>
            <person name="Getino M."/>
            <person name="Pursley I."/>
            <person name="Horton D.L."/>
            <person name="Alikhan N.F."/>
            <person name="Baker D."/>
            <person name="Gharbi K."/>
            <person name="Hall N."/>
            <person name="Watson M."/>
            <person name="Adriaenssens E.M."/>
            <person name="Foster-Nyarko E."/>
            <person name="Jarju S."/>
            <person name="Secka A."/>
            <person name="Antonio M."/>
            <person name="Oren A."/>
            <person name="Chaudhuri R.R."/>
            <person name="La Ragione R."/>
            <person name="Hildebrand F."/>
            <person name="Pallen M.J."/>
        </authorList>
    </citation>
    <scope>NUCLEOTIDE SEQUENCE</scope>
    <source>
        <strain evidence="1">CHK171-505</strain>
    </source>
</reference>
<evidence type="ECO:0000313" key="1">
    <source>
        <dbReference type="EMBL" id="HJA90877.1"/>
    </source>
</evidence>
<comment type="caution">
    <text evidence="1">The sequence shown here is derived from an EMBL/GenBank/DDBJ whole genome shotgun (WGS) entry which is preliminary data.</text>
</comment>
<organism evidence="1 2">
    <name type="scientific">Candidatus Jeotgalibaca merdavium</name>
    <dbReference type="NCBI Taxonomy" id="2838627"/>
    <lineage>
        <taxon>Bacteria</taxon>
        <taxon>Bacillati</taxon>
        <taxon>Bacillota</taxon>
        <taxon>Bacilli</taxon>
        <taxon>Lactobacillales</taxon>
        <taxon>Carnobacteriaceae</taxon>
        <taxon>Jeotgalibaca</taxon>
    </lineage>
</organism>
<dbReference type="AlphaFoldDB" id="A0A9D2I2L0"/>
<dbReference type="EMBL" id="DWYW01000200">
    <property type="protein sequence ID" value="HJA90877.1"/>
    <property type="molecule type" value="Genomic_DNA"/>
</dbReference>